<dbReference type="HAMAP" id="MF_00531">
    <property type="entry name" value="Ribosomal_uS19"/>
    <property type="match status" value="1"/>
</dbReference>
<reference evidence="5 6" key="1">
    <citation type="submission" date="2016-10" db="EMBL/GenBank/DDBJ databases">
        <authorList>
            <person name="Cai Z."/>
        </authorList>
    </citation>
    <scope>NUCLEOTIDE SEQUENCE [LARGE SCALE GENOMIC DNA]</scope>
</reference>
<keyword evidence="2 4" id="KW-0689">Ribosomal protein</keyword>
<organism evidence="5 6">
    <name type="scientific">Tetradesmus obliquus</name>
    <name type="common">Green alga</name>
    <name type="synonym">Acutodesmus obliquus</name>
    <dbReference type="NCBI Taxonomy" id="3088"/>
    <lineage>
        <taxon>Eukaryota</taxon>
        <taxon>Viridiplantae</taxon>
        <taxon>Chlorophyta</taxon>
        <taxon>core chlorophytes</taxon>
        <taxon>Chlorophyceae</taxon>
        <taxon>CS clade</taxon>
        <taxon>Sphaeropleales</taxon>
        <taxon>Scenedesmaceae</taxon>
        <taxon>Tetradesmus</taxon>
    </lineage>
</organism>
<dbReference type="PANTHER" id="PTHR11880">
    <property type="entry name" value="RIBOSOMAL PROTEIN S19P FAMILY MEMBER"/>
    <property type="match status" value="1"/>
</dbReference>
<evidence type="ECO:0000256" key="1">
    <source>
        <dbReference type="ARBA" id="ARBA00007345"/>
    </source>
</evidence>
<evidence type="ECO:0000256" key="3">
    <source>
        <dbReference type="ARBA" id="ARBA00023274"/>
    </source>
</evidence>
<dbReference type="InterPro" id="IPR023575">
    <property type="entry name" value="Ribosomal_uS19_SF"/>
</dbReference>
<dbReference type="Pfam" id="PF00203">
    <property type="entry name" value="Ribosomal_S19"/>
    <property type="match status" value="1"/>
</dbReference>
<dbReference type="PIRSF" id="PIRSF002144">
    <property type="entry name" value="Ribosomal_S19"/>
    <property type="match status" value="1"/>
</dbReference>
<dbReference type="GO" id="GO:0003735">
    <property type="term" value="F:structural constituent of ribosome"/>
    <property type="evidence" value="ECO:0007669"/>
    <property type="project" value="InterPro"/>
</dbReference>
<protein>
    <recommendedName>
        <fullName evidence="7">Ribosomal protein S19</fullName>
    </recommendedName>
</protein>
<dbReference type="AlphaFoldDB" id="A0A383VFQ3"/>
<dbReference type="Proteomes" id="UP000256970">
    <property type="component" value="Unassembled WGS sequence"/>
</dbReference>
<gene>
    <name evidence="5" type="ORF">BQ4739_LOCUS4108</name>
</gene>
<name>A0A383VFQ3_TETOB</name>
<dbReference type="GO" id="GO:0006412">
    <property type="term" value="P:translation"/>
    <property type="evidence" value="ECO:0007669"/>
    <property type="project" value="InterPro"/>
</dbReference>
<evidence type="ECO:0008006" key="7">
    <source>
        <dbReference type="Google" id="ProtNLM"/>
    </source>
</evidence>
<evidence type="ECO:0000256" key="4">
    <source>
        <dbReference type="RuleBase" id="RU003485"/>
    </source>
</evidence>
<comment type="similarity">
    <text evidence="1 4">Belongs to the universal ribosomal protein uS19 family.</text>
</comment>
<dbReference type="InterPro" id="IPR002222">
    <property type="entry name" value="Ribosomal_uS19"/>
</dbReference>
<dbReference type="EMBL" id="FNXT01000331">
    <property type="protein sequence ID" value="SZX63572.1"/>
    <property type="molecule type" value="Genomic_DNA"/>
</dbReference>
<dbReference type="Gene3D" id="3.30.860.10">
    <property type="entry name" value="30s Ribosomal Protein S19, Chain A"/>
    <property type="match status" value="1"/>
</dbReference>
<evidence type="ECO:0000313" key="6">
    <source>
        <dbReference type="Proteomes" id="UP000256970"/>
    </source>
</evidence>
<dbReference type="PRINTS" id="PR00975">
    <property type="entry name" value="RIBOSOMALS19"/>
</dbReference>
<evidence type="ECO:0000313" key="5">
    <source>
        <dbReference type="EMBL" id="SZX63572.1"/>
    </source>
</evidence>
<keyword evidence="6" id="KW-1185">Reference proteome</keyword>
<dbReference type="SUPFAM" id="SSF54570">
    <property type="entry name" value="Ribosomal protein S19"/>
    <property type="match status" value="1"/>
</dbReference>
<dbReference type="PANTHER" id="PTHR11880:SF8">
    <property type="entry name" value="SMALL RIBOSOMAL SUBUNIT PROTEIN US19M"/>
    <property type="match status" value="1"/>
</dbReference>
<accession>A0A383VFQ3</accession>
<dbReference type="GO" id="GO:0005763">
    <property type="term" value="C:mitochondrial small ribosomal subunit"/>
    <property type="evidence" value="ECO:0007669"/>
    <property type="project" value="TreeGrafter"/>
</dbReference>
<dbReference type="STRING" id="3088.A0A383VFQ3"/>
<proteinExistence type="inferred from homology"/>
<evidence type="ECO:0000256" key="2">
    <source>
        <dbReference type="ARBA" id="ARBA00022980"/>
    </source>
</evidence>
<sequence length="104" mass="11849">MGGRAAWKGPYVAVSLLKDVIAMARAHPDWWSKTRFQGAPAPAIIRTQSRASVILPDFLKCVFFVHNGNRRMTRIEVAENMVGHKFGEFAPTRKYPQHKDKKKK</sequence>
<dbReference type="GO" id="GO:0000028">
    <property type="term" value="P:ribosomal small subunit assembly"/>
    <property type="evidence" value="ECO:0007669"/>
    <property type="project" value="TreeGrafter"/>
</dbReference>
<keyword evidence="3 4" id="KW-0687">Ribonucleoprotein</keyword>